<dbReference type="SUPFAM" id="SSF51735">
    <property type="entry name" value="NAD(P)-binding Rossmann-fold domains"/>
    <property type="match status" value="1"/>
</dbReference>
<dbReference type="GO" id="GO:0050661">
    <property type="term" value="F:NADP binding"/>
    <property type="evidence" value="ECO:0007669"/>
    <property type="project" value="UniProtKB-UniRule"/>
</dbReference>
<proteinExistence type="inferred from homology"/>
<feature type="binding site" evidence="5">
    <location>
        <position position="964"/>
    </location>
    <ligand>
        <name>NADP(+)</name>
        <dbReference type="ChEBI" id="CHEBI:58349"/>
    </ligand>
</feature>
<feature type="binding site" evidence="5">
    <location>
        <position position="968"/>
    </location>
    <ligand>
        <name>NADP(+)</name>
        <dbReference type="ChEBI" id="CHEBI:58349"/>
    </ligand>
</feature>
<dbReference type="Pfam" id="PF07993">
    <property type="entry name" value="NAD_binding_4"/>
    <property type="match status" value="1"/>
</dbReference>
<dbReference type="InterPro" id="IPR042099">
    <property type="entry name" value="ANL_N_sf"/>
</dbReference>
<dbReference type="InterPro" id="IPR046407">
    <property type="entry name" value="CAR"/>
</dbReference>
<feature type="binding site" evidence="5">
    <location>
        <position position="832"/>
    </location>
    <ligand>
        <name>NADP(+)</name>
        <dbReference type="ChEBI" id="CHEBI:58349"/>
    </ligand>
</feature>
<feature type="binding site" evidence="5">
    <location>
        <position position="991"/>
    </location>
    <ligand>
        <name>NADP(+)</name>
        <dbReference type="ChEBI" id="CHEBI:58349"/>
    </ligand>
</feature>
<dbReference type="Gene3D" id="1.10.1200.10">
    <property type="entry name" value="ACP-like"/>
    <property type="match status" value="1"/>
</dbReference>
<name>A0A386ZPG1_9NOCA</name>
<sequence length="1182" mass="128598">MVDDTVRAELTRQIADNLAQTEVAKRFERLLADEQIRVAVPKPEVGEAARQPGLGLARVAEILMTGYAERPAIGERATEIVVDAAGRRTRRLLPEYRTVSYGDLWSRAGALAADWHHDDRNPLRAGDFLGILGFASGDFAAVELAAIRLGLVAVPLQSSGTVAQWHSILTETGARTLAVSLELLDTALDLLDTALDCVLDDTPVTSIVVFDFESRDDRQAEIFAAARDRAARSGVTVESFAAVTARGATRPEVPLYVPADEDELALLIYTSGSTGTPKGAMYPYRLVTAMWQGPTMIPAPVMNFCYMPLSHVAGRMVLTGTYARGGTAFFAASSDMSTLFEDIALVRPTEVFFVPRVCDMVFQRYQSDLQRRLAAGESADTADDAVKTALREQFLGGRLARVMVGSAPISAEMKQFMNEVLGQPVIDGYGSTEAGGGLLIDNEIRRPPVLDYRLADVPELGYFSTDKPYPRGELVVKSMLQIPGYFKRPEVTAEIFDADGYYRTGDIVAEIRPDHLVYVDRRNNVLKLSQGEFVTVATLEAAYATSPLISQIFVHGSSERAHLLAVIVPTAAALALDPAERSAAITASLQDIAKQAQLESYEIPRAFLLEDEPFTQDNGLLSGIGKLLRPKLKERYGERLEQLYTELARQQTEELAALRREAADLPVVDTVCRAARAILGGEEPEPDAHFTDLGGDSLSALSFSTLLRELFDVEVAVGVIVSAANSLAGIAAHIESERESGGTRPTVTTVHGDGSEIRAADLTLDKFLDPAVLAAAPALPHAAQPPRTVLLTGANGYLGRFLCLEWLRRLDDTDGTLVCVVRGRDADAARRRLDEVFDSGDPELLRTYRDLAARRLRVLPGDIGEPNFGLPQQDWEQLAADVDLIVHPAALVNHVLPYGQLFGPNVVGTAEVIRLALTTTRKPVTYLSTVAVAAQIDPAAFTEDGDIREISAVRAVDDSYANGYGNSKWAGEVLLREAHDLCGLPVAVFRSDMILAHSAFAGQLNLPDMFTRLLLSVLATGLAPKSFYTLDSHGRRRRAHYDGLPADFTAAAITTLGVAVSEGFETYDVLNPHDDGISLDEFVDWLLESGRPIDRIDDYGDWFTRFETALRTLPELQRSASVQPLLHAYRHPSPPIAGSVLPAKRFQDAVQQAGIGPDGDIPHLTRELIDKYVADLTLRGLL</sequence>
<dbReference type="SMART" id="SM00823">
    <property type="entry name" value="PKS_PP"/>
    <property type="match status" value="1"/>
</dbReference>
<feature type="binding site" evidence="5">
    <location>
        <position position="626"/>
    </location>
    <ligand>
        <name>AMP</name>
        <dbReference type="ChEBI" id="CHEBI:456215"/>
    </ligand>
</feature>
<dbReference type="InterPro" id="IPR010080">
    <property type="entry name" value="Thioester_reductase-like_dom"/>
</dbReference>
<feature type="domain" description="Carrier" evidence="7">
    <location>
        <begin position="662"/>
        <end position="738"/>
    </location>
</feature>
<dbReference type="PANTHER" id="PTHR43272:SF33">
    <property type="entry name" value="AMP-BINDING DOMAIN-CONTAINING PROTEIN-RELATED"/>
    <property type="match status" value="1"/>
</dbReference>
<keyword evidence="1 5" id="KW-0596">Phosphopantetheine</keyword>
<feature type="binding site" evidence="5">
    <location>
        <begin position="888"/>
        <end position="890"/>
    </location>
    <ligand>
        <name>NADP(+)</name>
        <dbReference type="ChEBI" id="CHEBI:58349"/>
    </ligand>
</feature>
<dbReference type="Gene3D" id="3.40.50.12780">
    <property type="entry name" value="N-terminal domain of ligase-like"/>
    <property type="match status" value="1"/>
</dbReference>
<dbReference type="GO" id="GO:0005524">
    <property type="term" value="F:ATP binding"/>
    <property type="evidence" value="ECO:0007669"/>
    <property type="project" value="UniProtKB-UniRule"/>
</dbReference>
<evidence type="ECO:0000256" key="4">
    <source>
        <dbReference type="ARBA" id="ARBA00022840"/>
    </source>
</evidence>
<evidence type="ECO:0000259" key="7">
    <source>
        <dbReference type="PROSITE" id="PS50075"/>
    </source>
</evidence>
<dbReference type="GO" id="GO:0016620">
    <property type="term" value="F:oxidoreductase activity, acting on the aldehyde or oxo group of donors, NAD or NADP as acceptor"/>
    <property type="evidence" value="ECO:0007669"/>
    <property type="project" value="UniProtKB-UniRule"/>
</dbReference>
<dbReference type="EMBL" id="CP032568">
    <property type="protein sequence ID" value="AYF79551.1"/>
    <property type="molecule type" value="Genomic_DNA"/>
</dbReference>
<evidence type="ECO:0000256" key="6">
    <source>
        <dbReference type="SAM" id="Coils"/>
    </source>
</evidence>
<comment type="caution">
    <text evidence="5">Lacks conserved residue(s) required for the propagation of feature annotation.</text>
</comment>
<dbReference type="NCBIfam" id="NF041592">
    <property type="entry name" value="carboxyl_red"/>
    <property type="match status" value="1"/>
</dbReference>
<keyword evidence="2 5" id="KW-0597">Phosphoprotein</keyword>
<feature type="modified residue" description="O-(pantetheine 4'-phosphoryl)serine" evidence="5">
    <location>
        <position position="697"/>
    </location>
</feature>
<feature type="coiled-coil region" evidence="6">
    <location>
        <begin position="633"/>
        <end position="661"/>
    </location>
</feature>
<keyword evidence="9" id="KW-1185">Reference proteome</keyword>
<reference evidence="8 9" key="1">
    <citation type="submission" date="2018-09" db="EMBL/GenBank/DDBJ databases">
        <title>Nocardia yunnanensis sp. nov., an actinomycete isolated from a soil sample.</title>
        <authorList>
            <person name="Zhang J."/>
        </authorList>
    </citation>
    <scope>NUCLEOTIDE SEQUENCE [LARGE SCALE GENOMIC DNA]</scope>
    <source>
        <strain evidence="8 9">CFHS0054</strain>
    </source>
</reference>
<evidence type="ECO:0000256" key="5">
    <source>
        <dbReference type="HAMAP-Rule" id="MF_02247"/>
    </source>
</evidence>
<dbReference type="InterPro" id="IPR013120">
    <property type="entry name" value="FAR_NAD-bd"/>
</dbReference>
<dbReference type="InterPro" id="IPR020806">
    <property type="entry name" value="PKS_PP-bd"/>
</dbReference>
<dbReference type="Pfam" id="PF23562">
    <property type="entry name" value="AMP-binding_C_3"/>
    <property type="match status" value="1"/>
</dbReference>
<dbReference type="PROSITE" id="PS00455">
    <property type="entry name" value="AMP_BINDING"/>
    <property type="match status" value="1"/>
</dbReference>
<feature type="binding site" evidence="5">
    <location>
        <position position="527"/>
    </location>
    <ligand>
        <name>AMP</name>
        <dbReference type="ChEBI" id="CHEBI:456215"/>
    </ligand>
</feature>
<feature type="binding site" evidence="5">
    <location>
        <position position="311"/>
    </location>
    <ligand>
        <name>AMP</name>
        <dbReference type="ChEBI" id="CHEBI:456215"/>
    </ligand>
</feature>
<keyword evidence="3 5" id="KW-0547">Nucleotide-binding</keyword>
<dbReference type="GO" id="GO:0031177">
    <property type="term" value="F:phosphopantetheine binding"/>
    <property type="evidence" value="ECO:0007669"/>
    <property type="project" value="UniProtKB-UniRule"/>
</dbReference>
<dbReference type="InterPro" id="IPR009081">
    <property type="entry name" value="PP-bd_ACP"/>
</dbReference>
<dbReference type="KEGG" id="nyu:D7D52_31925"/>
<protein>
    <recommendedName>
        <fullName evidence="5">Carboxylic acid reductase</fullName>
        <shortName evidence="5">CAR</shortName>
        <ecNumber evidence="5">1.2.1.-</ecNumber>
    </recommendedName>
    <alternativeName>
        <fullName evidence="5">ATP/NADPH-dependent carboxylic acid reductase</fullName>
    </alternativeName>
</protein>
<feature type="binding site" evidence="5">
    <location>
        <position position="432"/>
    </location>
    <ligand>
        <name>AMP</name>
        <dbReference type="ChEBI" id="CHEBI:456215"/>
    </ligand>
</feature>
<dbReference type="AlphaFoldDB" id="A0A386ZPG1"/>
<dbReference type="InterPro" id="IPR020845">
    <property type="entry name" value="AMP-binding_CS"/>
</dbReference>
<feature type="binding site" evidence="5">
    <location>
        <position position="822"/>
    </location>
    <ligand>
        <name>NADP(+)</name>
        <dbReference type="ChEBI" id="CHEBI:58349"/>
    </ligand>
</feature>
<dbReference type="GO" id="GO:0016020">
    <property type="term" value="C:membrane"/>
    <property type="evidence" value="ECO:0007669"/>
    <property type="project" value="TreeGrafter"/>
</dbReference>
<organism evidence="8 9">
    <name type="scientific">Nocardia yunnanensis</name>
    <dbReference type="NCBI Taxonomy" id="2382165"/>
    <lineage>
        <taxon>Bacteria</taxon>
        <taxon>Bacillati</taxon>
        <taxon>Actinomycetota</taxon>
        <taxon>Actinomycetes</taxon>
        <taxon>Mycobacteriales</taxon>
        <taxon>Nocardiaceae</taxon>
        <taxon>Nocardia</taxon>
    </lineage>
</organism>
<dbReference type="PROSITE" id="PS50075">
    <property type="entry name" value="CARRIER"/>
    <property type="match status" value="1"/>
</dbReference>
<comment type="catalytic activity">
    <reaction evidence="5">
        <text>a carboxylate + ATP + NADPH + H(+) = an aldehyde + AMP + diphosphate + NADP(+)</text>
        <dbReference type="Rhea" id="RHEA:50916"/>
        <dbReference type="ChEBI" id="CHEBI:15378"/>
        <dbReference type="ChEBI" id="CHEBI:17478"/>
        <dbReference type="ChEBI" id="CHEBI:29067"/>
        <dbReference type="ChEBI" id="CHEBI:30616"/>
        <dbReference type="ChEBI" id="CHEBI:33019"/>
        <dbReference type="ChEBI" id="CHEBI:57783"/>
        <dbReference type="ChEBI" id="CHEBI:58349"/>
        <dbReference type="ChEBI" id="CHEBI:456215"/>
    </reaction>
</comment>
<dbReference type="RefSeq" id="WP_120744626.1">
    <property type="nucleotide sequence ID" value="NZ_CP032568.1"/>
</dbReference>
<dbReference type="SUPFAM" id="SSF47336">
    <property type="entry name" value="ACP-like"/>
    <property type="match status" value="1"/>
</dbReference>
<accession>A0A386ZPG1</accession>
<dbReference type="InterPro" id="IPR000873">
    <property type="entry name" value="AMP-dep_synth/lig_dom"/>
</dbReference>
<evidence type="ECO:0000256" key="1">
    <source>
        <dbReference type="ARBA" id="ARBA00022450"/>
    </source>
</evidence>
<comment type="function">
    <text evidence="5">Catalyzes the ATP- and NADPH-dependent reduction of carboxylic acids to the corresponding aldehydes.</text>
</comment>
<feature type="binding site" evidence="5">
    <location>
        <begin position="518"/>
        <end position="521"/>
    </location>
    <ligand>
        <name>AMP</name>
        <dbReference type="ChEBI" id="CHEBI:456215"/>
    </ligand>
</feature>
<feature type="binding site" evidence="5">
    <location>
        <position position="406"/>
    </location>
    <ligand>
        <name>AMP</name>
        <dbReference type="ChEBI" id="CHEBI:456215"/>
    </ligand>
</feature>
<comment type="cofactor">
    <cofactor evidence="5">
        <name>pantetheine 4'-phosphate</name>
        <dbReference type="ChEBI" id="CHEBI:47942"/>
    </cofactor>
    <text evidence="5">Binds 1 phosphopantetheine covalently.</text>
</comment>
<dbReference type="GO" id="GO:0004467">
    <property type="term" value="F:long-chain fatty acid-CoA ligase activity"/>
    <property type="evidence" value="ECO:0007669"/>
    <property type="project" value="TreeGrafter"/>
</dbReference>
<dbReference type="EC" id="1.2.1.-" evidence="5"/>
<gene>
    <name evidence="5" type="primary">car</name>
    <name evidence="8" type="ORF">D7D52_31925</name>
</gene>
<dbReference type="PANTHER" id="PTHR43272">
    <property type="entry name" value="LONG-CHAIN-FATTY-ACID--COA LIGASE"/>
    <property type="match status" value="1"/>
</dbReference>
<dbReference type="HAMAP" id="MF_02247">
    <property type="entry name" value="Carbox_acid_reduct"/>
    <property type="match status" value="1"/>
</dbReference>
<dbReference type="OrthoDB" id="2472181at2"/>
<dbReference type="NCBIfam" id="TIGR01746">
    <property type="entry name" value="Thioester-redct"/>
    <property type="match status" value="1"/>
</dbReference>
<evidence type="ECO:0000313" key="8">
    <source>
        <dbReference type="EMBL" id="AYF79551.1"/>
    </source>
</evidence>
<dbReference type="InterPro" id="IPR036291">
    <property type="entry name" value="NAD(P)-bd_dom_sf"/>
</dbReference>
<dbReference type="Gene3D" id="3.40.50.720">
    <property type="entry name" value="NAD(P)-binding Rossmann-like Domain"/>
    <property type="match status" value="1"/>
</dbReference>
<feature type="binding site" evidence="5">
    <location>
        <begin position="427"/>
        <end position="428"/>
    </location>
    <ligand>
        <name>AMP</name>
        <dbReference type="ChEBI" id="CHEBI:456215"/>
    </ligand>
</feature>
<comment type="domain">
    <text evidence="5">The N-terminal domain likely catalyzes substrate activation by formation of an initial acyl-AMP intermediate, the central region contains the phosphopantetheine attachment site, and the C-terminal domain catalyzes the reduction by NADPH of the intermediate thioester formed from the attack of the phosphopantetheine thiol at the carbonyl carbon of acyl-AMP.</text>
</comment>
<dbReference type="Proteomes" id="UP000267164">
    <property type="component" value="Chromosome"/>
</dbReference>
<keyword evidence="5" id="KW-0521">NADP</keyword>
<evidence type="ECO:0000256" key="2">
    <source>
        <dbReference type="ARBA" id="ARBA00022553"/>
    </source>
</evidence>
<feature type="binding site" evidence="5">
    <location>
        <position position="928"/>
    </location>
    <ligand>
        <name>NADP(+)</name>
        <dbReference type="ChEBI" id="CHEBI:58349"/>
    </ligand>
</feature>
<feature type="binding site" evidence="5">
    <location>
        <position position="506"/>
    </location>
    <ligand>
        <name>AMP</name>
        <dbReference type="ChEBI" id="CHEBI:456215"/>
    </ligand>
</feature>
<dbReference type="SUPFAM" id="SSF56801">
    <property type="entry name" value="Acetyl-CoA synthetase-like"/>
    <property type="match status" value="1"/>
</dbReference>
<keyword evidence="5" id="KW-0560">Oxidoreductase</keyword>
<evidence type="ECO:0000256" key="3">
    <source>
        <dbReference type="ARBA" id="ARBA00022741"/>
    </source>
</evidence>
<keyword evidence="4 5" id="KW-0067">ATP-binding</keyword>
<dbReference type="Pfam" id="PF00501">
    <property type="entry name" value="AMP-binding"/>
    <property type="match status" value="1"/>
</dbReference>
<dbReference type="InterPro" id="IPR036736">
    <property type="entry name" value="ACP-like_sf"/>
</dbReference>
<dbReference type="Pfam" id="PF00550">
    <property type="entry name" value="PP-binding"/>
    <property type="match status" value="1"/>
</dbReference>
<keyword evidence="6" id="KW-0175">Coiled coil</keyword>
<dbReference type="CDD" id="cd05235">
    <property type="entry name" value="SDR_e1"/>
    <property type="match status" value="1"/>
</dbReference>
<feature type="binding site" evidence="5">
    <location>
        <begin position="795"/>
        <end position="798"/>
    </location>
    <ligand>
        <name>NADP(+)</name>
        <dbReference type="ChEBI" id="CHEBI:58349"/>
    </ligand>
</feature>
<evidence type="ECO:0000313" key="9">
    <source>
        <dbReference type="Proteomes" id="UP000267164"/>
    </source>
</evidence>
<comment type="similarity">
    <text evidence="5">Belongs to the ATP-dependent AMP-binding enzyme family. Carboxylic acid reductase subfamily.</text>
</comment>